<dbReference type="RefSeq" id="WP_002492829.1">
    <property type="nucleotide sequence ID" value="NZ_AP021848.1"/>
</dbReference>
<evidence type="ECO:0000259" key="1">
    <source>
        <dbReference type="Pfam" id="PF08349"/>
    </source>
</evidence>
<accession>A0A292DHV3</accession>
<proteinExistence type="predicted"/>
<evidence type="ECO:0000313" key="2">
    <source>
        <dbReference type="EMBL" id="TBW73441.1"/>
    </source>
</evidence>
<feature type="domain" description="DUF1722" evidence="1">
    <location>
        <begin position="15"/>
        <end position="125"/>
    </location>
</feature>
<reference evidence="2 3" key="1">
    <citation type="journal article" date="2019" name="Sci. Transl. Med.">
        <title>Quorum sensing between bacterial species on the skin protects against epidermal injury in atopic dermatitis.</title>
        <authorList>
            <person name="Williams M.R."/>
        </authorList>
    </citation>
    <scope>NUCLEOTIDE SEQUENCE [LARGE SCALE GENOMIC DNA]</scope>
    <source>
        <strain evidence="2 3">E7</strain>
    </source>
</reference>
<dbReference type="Proteomes" id="UP000293637">
    <property type="component" value="Unassembled WGS sequence"/>
</dbReference>
<organism evidence="2 3">
    <name type="scientific">Staphylococcus lugdunensis</name>
    <dbReference type="NCBI Taxonomy" id="28035"/>
    <lineage>
        <taxon>Bacteria</taxon>
        <taxon>Bacillati</taxon>
        <taxon>Bacillota</taxon>
        <taxon>Bacilli</taxon>
        <taxon>Bacillales</taxon>
        <taxon>Staphylococcaceae</taxon>
        <taxon>Staphylococcus</taxon>
    </lineage>
</organism>
<name>A0A292DHV3_STALU</name>
<protein>
    <submittedName>
        <fullName evidence="2">DUF1722 domain-containing protein</fullName>
    </submittedName>
</protein>
<gene>
    <name evidence="2" type="ORF">EQ812_01155</name>
</gene>
<sequence>MKTRGKIEQLWRQEKYHVMMHSQQHYNHIRAMLKSTPTYAEVESAINEALSQSPTMGSMINCYDHMWGYFKSKATDTEKQHAQYLKHAFQQQQVSFDVLLTFIKSLADRYHVHYLQQSHILQQRPHQ</sequence>
<dbReference type="GeneID" id="58091318"/>
<dbReference type="InterPro" id="IPR013560">
    <property type="entry name" value="DUF1722"/>
</dbReference>
<evidence type="ECO:0000313" key="3">
    <source>
        <dbReference type="Proteomes" id="UP000293637"/>
    </source>
</evidence>
<dbReference type="AlphaFoldDB" id="A0A292DHV3"/>
<dbReference type="EMBL" id="SCHB01000001">
    <property type="protein sequence ID" value="TBW73441.1"/>
    <property type="molecule type" value="Genomic_DNA"/>
</dbReference>
<dbReference type="Pfam" id="PF08349">
    <property type="entry name" value="DUF1722"/>
    <property type="match status" value="1"/>
</dbReference>
<comment type="caution">
    <text evidence="2">The sequence shown here is derived from an EMBL/GenBank/DDBJ whole genome shotgun (WGS) entry which is preliminary data.</text>
</comment>